<dbReference type="AlphaFoldDB" id="Q3JGZ9"/>
<organism evidence="2 3">
    <name type="scientific">Burkholderia pseudomallei (strain 1710b)</name>
    <dbReference type="NCBI Taxonomy" id="320372"/>
    <lineage>
        <taxon>Bacteria</taxon>
        <taxon>Pseudomonadati</taxon>
        <taxon>Pseudomonadota</taxon>
        <taxon>Betaproteobacteria</taxon>
        <taxon>Burkholderiales</taxon>
        <taxon>Burkholderiaceae</taxon>
        <taxon>Burkholderia</taxon>
        <taxon>pseudomallei group</taxon>
    </lineage>
</organism>
<evidence type="ECO:0000313" key="3">
    <source>
        <dbReference type="Proteomes" id="UP000002700"/>
    </source>
</evidence>
<evidence type="ECO:0000256" key="1">
    <source>
        <dbReference type="SAM" id="MobiDB-lite"/>
    </source>
</evidence>
<feature type="compositionally biased region" description="Gly residues" evidence="1">
    <location>
        <begin position="1"/>
        <end position="12"/>
    </location>
</feature>
<dbReference type="Proteomes" id="UP000002700">
    <property type="component" value="Chromosome II"/>
</dbReference>
<name>Q3JGZ9_BURP1</name>
<evidence type="ECO:0000313" key="2">
    <source>
        <dbReference type="EMBL" id="ABA52991.1"/>
    </source>
</evidence>
<proteinExistence type="predicted"/>
<dbReference type="HOGENOM" id="CLU_2477399_0_0_4"/>
<accession>Q3JGZ9</accession>
<feature type="region of interest" description="Disordered" evidence="1">
    <location>
        <begin position="1"/>
        <end position="75"/>
    </location>
</feature>
<feature type="compositionally biased region" description="Basic and acidic residues" evidence="1">
    <location>
        <begin position="20"/>
        <end position="35"/>
    </location>
</feature>
<dbReference type="EMBL" id="CP000125">
    <property type="protein sequence ID" value="ABA52991.1"/>
    <property type="molecule type" value="Genomic_DNA"/>
</dbReference>
<gene>
    <name evidence="2" type="ordered locus">BURPS1710b_A2003</name>
</gene>
<sequence length="87" mass="9364">MTNRAGFGGGRSVGAASRRPASDRAPRRTVSRDAPVRFSAGAFRRARPAVSAPRNQAPREATPPLRAPRSRRMAMPALRARFRAPAA</sequence>
<dbReference type="EnsemblBacteria" id="ABA52991">
    <property type="protein sequence ID" value="ABA52991"/>
    <property type="gene ID" value="BURPS1710b_A2003"/>
</dbReference>
<dbReference type="KEGG" id="bpm:BURPS1710b_A2003"/>
<protein>
    <submittedName>
        <fullName evidence="2">Uncharacterized protein</fullName>
    </submittedName>
</protein>
<reference evidence="2 3" key="1">
    <citation type="submission" date="2005-09" db="EMBL/GenBank/DDBJ databases">
        <authorList>
            <person name="Woods D.E."/>
            <person name="Nierman W.C."/>
        </authorList>
    </citation>
    <scope>NUCLEOTIDE SEQUENCE [LARGE SCALE GENOMIC DNA]</scope>
    <source>
        <strain evidence="2 3">1710b</strain>
    </source>
</reference>